<feature type="compositionally biased region" description="Basic residues" evidence="1">
    <location>
        <begin position="1"/>
        <end position="20"/>
    </location>
</feature>
<reference evidence="2" key="1">
    <citation type="journal article" date="2022" name="bioRxiv">
        <title>Sequencing and chromosome-scale assembly of the giantPleurodeles waltlgenome.</title>
        <authorList>
            <person name="Brown T."/>
            <person name="Elewa A."/>
            <person name="Iarovenko S."/>
            <person name="Subramanian E."/>
            <person name="Araus A.J."/>
            <person name="Petzold A."/>
            <person name="Susuki M."/>
            <person name="Suzuki K.-i.T."/>
            <person name="Hayashi T."/>
            <person name="Toyoda A."/>
            <person name="Oliveira C."/>
            <person name="Osipova E."/>
            <person name="Leigh N.D."/>
            <person name="Simon A."/>
            <person name="Yun M.H."/>
        </authorList>
    </citation>
    <scope>NUCLEOTIDE SEQUENCE</scope>
    <source>
        <strain evidence="2">20211129_DDA</strain>
        <tissue evidence="2">Liver</tissue>
    </source>
</reference>
<evidence type="ECO:0000313" key="2">
    <source>
        <dbReference type="EMBL" id="KAJ1096747.1"/>
    </source>
</evidence>
<sequence>MAMAGRHRRRKTESRSRQRTCRTGPAVTRQRCCVEQTGGTETKPRGLEETERRKKTESRRIQKTEEREDMQKPATFWEEHGHFRCGVFTGAGEKG</sequence>
<gene>
    <name evidence="2" type="ORF">NDU88_001878</name>
</gene>
<evidence type="ECO:0000256" key="1">
    <source>
        <dbReference type="SAM" id="MobiDB-lite"/>
    </source>
</evidence>
<dbReference type="EMBL" id="JANPWB010000014">
    <property type="protein sequence ID" value="KAJ1096747.1"/>
    <property type="molecule type" value="Genomic_DNA"/>
</dbReference>
<organism evidence="2 3">
    <name type="scientific">Pleurodeles waltl</name>
    <name type="common">Iberian ribbed newt</name>
    <dbReference type="NCBI Taxonomy" id="8319"/>
    <lineage>
        <taxon>Eukaryota</taxon>
        <taxon>Metazoa</taxon>
        <taxon>Chordata</taxon>
        <taxon>Craniata</taxon>
        <taxon>Vertebrata</taxon>
        <taxon>Euteleostomi</taxon>
        <taxon>Amphibia</taxon>
        <taxon>Batrachia</taxon>
        <taxon>Caudata</taxon>
        <taxon>Salamandroidea</taxon>
        <taxon>Salamandridae</taxon>
        <taxon>Pleurodelinae</taxon>
        <taxon>Pleurodeles</taxon>
    </lineage>
</organism>
<dbReference type="AlphaFoldDB" id="A0AAV7LZA6"/>
<dbReference type="Proteomes" id="UP001066276">
    <property type="component" value="Chromosome 10"/>
</dbReference>
<feature type="region of interest" description="Disordered" evidence="1">
    <location>
        <begin position="1"/>
        <end position="71"/>
    </location>
</feature>
<accession>A0AAV7LZA6</accession>
<protein>
    <submittedName>
        <fullName evidence="2">Uncharacterized protein</fullName>
    </submittedName>
</protein>
<comment type="caution">
    <text evidence="2">The sequence shown here is derived from an EMBL/GenBank/DDBJ whole genome shotgun (WGS) entry which is preliminary data.</text>
</comment>
<feature type="compositionally biased region" description="Basic and acidic residues" evidence="1">
    <location>
        <begin position="42"/>
        <end position="71"/>
    </location>
</feature>
<name>A0AAV7LZA6_PLEWA</name>
<evidence type="ECO:0000313" key="3">
    <source>
        <dbReference type="Proteomes" id="UP001066276"/>
    </source>
</evidence>
<proteinExistence type="predicted"/>
<keyword evidence="3" id="KW-1185">Reference proteome</keyword>